<dbReference type="RefSeq" id="WP_208132951.1">
    <property type="nucleotide sequence ID" value="NZ_BAABGQ010000008.1"/>
</dbReference>
<keyword evidence="2" id="KW-1185">Reference proteome</keyword>
<dbReference type="Proteomes" id="UP001501243">
    <property type="component" value="Unassembled WGS sequence"/>
</dbReference>
<evidence type="ECO:0000313" key="1">
    <source>
        <dbReference type="EMBL" id="GAA4506313.1"/>
    </source>
</evidence>
<sequence length="182" mass="21228">MYQFLAQLKYFLGGQTRIQPLPMHQLTEQLKLVSITGRMAYAITCLEIIIRDEKLNEVEFQPLLDALWDFTSNPDLSDWEELIMPFIPDSEIPGQKYDYKPYQHLSQELLACIDEIIEVGRGNLYAGVRTHSPATLESTLQVVRYMLANNHPLPLIENFQRSPFTLQDQHGWGKRLNRDFFQ</sequence>
<organism evidence="1 2">
    <name type="scientific">Hymenobacter ginsengisoli</name>
    <dbReference type="NCBI Taxonomy" id="1051626"/>
    <lineage>
        <taxon>Bacteria</taxon>
        <taxon>Pseudomonadati</taxon>
        <taxon>Bacteroidota</taxon>
        <taxon>Cytophagia</taxon>
        <taxon>Cytophagales</taxon>
        <taxon>Hymenobacteraceae</taxon>
        <taxon>Hymenobacter</taxon>
    </lineage>
</organism>
<protein>
    <submittedName>
        <fullName evidence="1">Uncharacterized protein</fullName>
    </submittedName>
</protein>
<name>A0ABP8QN49_9BACT</name>
<comment type="caution">
    <text evidence="1">The sequence shown here is derived from an EMBL/GenBank/DDBJ whole genome shotgun (WGS) entry which is preliminary data.</text>
</comment>
<accession>A0ABP8QN49</accession>
<proteinExistence type="predicted"/>
<evidence type="ECO:0000313" key="2">
    <source>
        <dbReference type="Proteomes" id="UP001501243"/>
    </source>
</evidence>
<dbReference type="EMBL" id="BAABGQ010000008">
    <property type="protein sequence ID" value="GAA4506313.1"/>
    <property type="molecule type" value="Genomic_DNA"/>
</dbReference>
<reference evidence="2" key="1">
    <citation type="journal article" date="2019" name="Int. J. Syst. Evol. Microbiol.">
        <title>The Global Catalogue of Microorganisms (GCM) 10K type strain sequencing project: providing services to taxonomists for standard genome sequencing and annotation.</title>
        <authorList>
            <consortium name="The Broad Institute Genomics Platform"/>
            <consortium name="The Broad Institute Genome Sequencing Center for Infectious Disease"/>
            <person name="Wu L."/>
            <person name="Ma J."/>
        </authorList>
    </citation>
    <scope>NUCLEOTIDE SEQUENCE [LARGE SCALE GENOMIC DNA]</scope>
    <source>
        <strain evidence="2">JCM 17841</strain>
    </source>
</reference>
<gene>
    <name evidence="1" type="ORF">GCM10023172_35430</name>
</gene>